<dbReference type="STRING" id="683125.SAMN05660206_109148"/>
<protein>
    <submittedName>
        <fullName evidence="4">Enoyl-CoA hydratase</fullName>
    </submittedName>
</protein>
<dbReference type="PROSITE" id="PS00166">
    <property type="entry name" value="ENOYL_COA_HYDRATASE"/>
    <property type="match status" value="1"/>
</dbReference>
<dbReference type="GO" id="GO:0006635">
    <property type="term" value="P:fatty acid beta-oxidation"/>
    <property type="evidence" value="ECO:0007669"/>
    <property type="project" value="TreeGrafter"/>
</dbReference>
<dbReference type="FunFam" id="3.90.226.10:FF:000009">
    <property type="entry name" value="Carnitinyl-CoA dehydratase"/>
    <property type="match status" value="1"/>
</dbReference>
<evidence type="ECO:0000313" key="5">
    <source>
        <dbReference type="Proteomes" id="UP000198785"/>
    </source>
</evidence>
<dbReference type="RefSeq" id="WP_093366599.1">
    <property type="nucleotide sequence ID" value="NZ_FOZZ01000009.1"/>
</dbReference>
<dbReference type="FunFam" id="1.10.12.10:FF:000001">
    <property type="entry name" value="Probable enoyl-CoA hydratase, mitochondrial"/>
    <property type="match status" value="1"/>
</dbReference>
<dbReference type="Gene3D" id="3.90.226.10">
    <property type="entry name" value="2-enoyl-CoA Hydratase, Chain A, domain 1"/>
    <property type="match status" value="1"/>
</dbReference>
<gene>
    <name evidence="4" type="ORF">SAMN05660206_109148</name>
</gene>
<sequence>MWKNIIVEVREHTAYVTINRPDKLNALNKATLQELQEILGQLKVDIEVWGVLLSGTGDKAFVAGADIEEFVGLSATTSKELTSWVHQEIMDVLYHFPKPVIAAVNGFALGGGLELAMACHIRVASEQAKLGQPEVALGIIPGYGGTQRLPQLVGRGKAMEMILSGEMISATEALDWGLVNHVVPQEQLFSSCEKILEAIYRKSPQAVALAIDAVNRGLENPKSGYEREIAAFAEAVETQDFKEGVSAFLEKRKPNFR</sequence>
<evidence type="ECO:0000256" key="3">
    <source>
        <dbReference type="RuleBase" id="RU003707"/>
    </source>
</evidence>
<proteinExistence type="inferred from homology"/>
<dbReference type="PANTHER" id="PTHR11941:SF175">
    <property type="entry name" value="ENOYL-COA HYDRATASE-RELATED"/>
    <property type="match status" value="1"/>
</dbReference>
<dbReference type="Pfam" id="PF00378">
    <property type="entry name" value="ECH_1"/>
    <property type="match status" value="1"/>
</dbReference>
<dbReference type="InterPro" id="IPR001753">
    <property type="entry name" value="Enoyl-CoA_hydra/iso"/>
</dbReference>
<dbReference type="GO" id="GO:0016836">
    <property type="term" value="F:hydro-lyase activity"/>
    <property type="evidence" value="ECO:0007669"/>
    <property type="project" value="UniProtKB-ARBA"/>
</dbReference>
<keyword evidence="2" id="KW-0456">Lyase</keyword>
<evidence type="ECO:0000256" key="1">
    <source>
        <dbReference type="ARBA" id="ARBA00005254"/>
    </source>
</evidence>
<evidence type="ECO:0000313" key="4">
    <source>
        <dbReference type="EMBL" id="SFT03303.1"/>
    </source>
</evidence>
<reference evidence="4 5" key="1">
    <citation type="submission" date="2016-10" db="EMBL/GenBank/DDBJ databases">
        <authorList>
            <person name="de Groot N.N."/>
        </authorList>
    </citation>
    <scope>NUCLEOTIDE SEQUENCE [LARGE SCALE GENOMIC DNA]</scope>
    <source>
        <strain evidence="4 5">DSM 22789</strain>
    </source>
</reference>
<organism evidence="4 5">
    <name type="scientific">Sphingobacterium wenxiniae</name>
    <dbReference type="NCBI Taxonomy" id="683125"/>
    <lineage>
        <taxon>Bacteria</taxon>
        <taxon>Pseudomonadati</taxon>
        <taxon>Bacteroidota</taxon>
        <taxon>Sphingobacteriia</taxon>
        <taxon>Sphingobacteriales</taxon>
        <taxon>Sphingobacteriaceae</taxon>
        <taxon>Sphingobacterium</taxon>
    </lineage>
</organism>
<dbReference type="PANTHER" id="PTHR11941">
    <property type="entry name" value="ENOYL-COA HYDRATASE-RELATED"/>
    <property type="match status" value="1"/>
</dbReference>
<dbReference type="CDD" id="cd06558">
    <property type="entry name" value="crotonase-like"/>
    <property type="match status" value="1"/>
</dbReference>
<dbReference type="InterPro" id="IPR018376">
    <property type="entry name" value="Enoyl-CoA_hyd/isom_CS"/>
</dbReference>
<dbReference type="OrthoDB" id="9775794at2"/>
<name>A0A1I6UPH2_9SPHI</name>
<dbReference type="EMBL" id="FOZZ01000009">
    <property type="protein sequence ID" value="SFT03303.1"/>
    <property type="molecule type" value="Genomic_DNA"/>
</dbReference>
<dbReference type="Gene3D" id="1.10.12.10">
    <property type="entry name" value="Lyase 2-enoyl-coa Hydratase, Chain A, domain 2"/>
    <property type="match status" value="1"/>
</dbReference>
<dbReference type="InterPro" id="IPR014748">
    <property type="entry name" value="Enoyl-CoA_hydra_C"/>
</dbReference>
<dbReference type="AlphaFoldDB" id="A0A1I6UPH2"/>
<comment type="similarity">
    <text evidence="1 3">Belongs to the enoyl-CoA hydratase/isomerase family.</text>
</comment>
<dbReference type="Proteomes" id="UP000198785">
    <property type="component" value="Unassembled WGS sequence"/>
</dbReference>
<accession>A0A1I6UPH2</accession>
<dbReference type="SUPFAM" id="SSF52096">
    <property type="entry name" value="ClpP/crotonase"/>
    <property type="match status" value="1"/>
</dbReference>
<dbReference type="InterPro" id="IPR029045">
    <property type="entry name" value="ClpP/crotonase-like_dom_sf"/>
</dbReference>
<evidence type="ECO:0000256" key="2">
    <source>
        <dbReference type="ARBA" id="ARBA00023239"/>
    </source>
</evidence>
<keyword evidence="5" id="KW-1185">Reference proteome</keyword>